<dbReference type="RefSeq" id="WP_344025898.1">
    <property type="nucleotide sequence ID" value="NZ_BAAABX010000044.1"/>
</dbReference>
<evidence type="ECO:0000313" key="2">
    <source>
        <dbReference type="EMBL" id="GAA0413462.1"/>
    </source>
</evidence>
<keyword evidence="3" id="KW-1185">Reference proteome</keyword>
<proteinExistence type="predicted"/>
<evidence type="ECO:0000256" key="1">
    <source>
        <dbReference type="SAM" id="MobiDB-lite"/>
    </source>
</evidence>
<gene>
    <name evidence="2" type="ORF">GCM10010357_38290</name>
</gene>
<protein>
    <submittedName>
        <fullName evidence="2">Helix-turn-helix domain-containing protein</fullName>
    </submittedName>
</protein>
<dbReference type="EMBL" id="BAAABX010000044">
    <property type="protein sequence ID" value="GAA0413462.1"/>
    <property type="molecule type" value="Genomic_DNA"/>
</dbReference>
<dbReference type="Proteomes" id="UP001500879">
    <property type="component" value="Unassembled WGS sequence"/>
</dbReference>
<sequence length="252" mass="27692">MTVEQSSAPARAGVVHIRHRHTTHFTVVGNHLAQHPDLSLVAIGIGVHVQSLPDGATIAIKDLTRRFREGEIVIARALRELEKAGYLERRRVRNDNGQVVTVTRWYEQPAPAKPLTTAGPQPAPQPEPEPRPPALDLPAAGLLAGLRRRDPRLLLSRKDIDSLAPAVRAWLDRGIQPGQITRTLTAELPAGAVPRPARLLAYRLREWIPPQLPVPVERPAPPPVLPLRSCDGCERAIRSDTHALCRDCRTAA</sequence>
<name>A0ABP3IP90_9ACTN</name>
<feature type="compositionally biased region" description="Pro residues" evidence="1">
    <location>
        <begin position="121"/>
        <end position="135"/>
    </location>
</feature>
<reference evidence="3" key="1">
    <citation type="journal article" date="2019" name="Int. J. Syst. Evol. Microbiol.">
        <title>The Global Catalogue of Microorganisms (GCM) 10K type strain sequencing project: providing services to taxonomists for standard genome sequencing and annotation.</title>
        <authorList>
            <consortium name="The Broad Institute Genomics Platform"/>
            <consortium name="The Broad Institute Genome Sequencing Center for Infectious Disease"/>
            <person name="Wu L."/>
            <person name="Ma J."/>
        </authorList>
    </citation>
    <scope>NUCLEOTIDE SEQUENCE [LARGE SCALE GENOMIC DNA]</scope>
    <source>
        <strain evidence="3">JCM 4788</strain>
    </source>
</reference>
<feature type="region of interest" description="Disordered" evidence="1">
    <location>
        <begin position="110"/>
        <end position="137"/>
    </location>
</feature>
<accession>A0ABP3IP90</accession>
<organism evidence="2 3">
    <name type="scientific">Streptomyces luteireticuli</name>
    <dbReference type="NCBI Taxonomy" id="173858"/>
    <lineage>
        <taxon>Bacteria</taxon>
        <taxon>Bacillati</taxon>
        <taxon>Actinomycetota</taxon>
        <taxon>Actinomycetes</taxon>
        <taxon>Kitasatosporales</taxon>
        <taxon>Streptomycetaceae</taxon>
        <taxon>Streptomyces</taxon>
    </lineage>
</organism>
<comment type="caution">
    <text evidence="2">The sequence shown here is derived from an EMBL/GenBank/DDBJ whole genome shotgun (WGS) entry which is preliminary data.</text>
</comment>
<evidence type="ECO:0000313" key="3">
    <source>
        <dbReference type="Proteomes" id="UP001500879"/>
    </source>
</evidence>